<evidence type="ECO:0000313" key="2">
    <source>
        <dbReference type="Proteomes" id="UP000237000"/>
    </source>
</evidence>
<name>A0A2P5DU11_TREOI</name>
<protein>
    <submittedName>
        <fullName evidence="1">Uncharacterized protein</fullName>
    </submittedName>
</protein>
<sequence length="230" mass="25434">MLTRNLSHLSPCNGLHKPLVHCTQHVPNMRIGGSSHFPTPRLLCTAYLSSCHILVCGTNGQPTRSRMPPMIKIMCYNSACSMHHFPCALTMKVPLSPCNGLHKPLAYYMQHVPNVRMGGSSHLPIPRLPCTAYLSSCHILVRGTNGQSTRSRMPPMIKIMCYNSTCSMHQFLCALATCASSARGHRTQSWMPQPPTYLGHDQVPCPMIPANIGHVTWHHAKLPSLDHCPV</sequence>
<organism evidence="1 2">
    <name type="scientific">Trema orientale</name>
    <name type="common">Charcoal tree</name>
    <name type="synonym">Celtis orientalis</name>
    <dbReference type="NCBI Taxonomy" id="63057"/>
    <lineage>
        <taxon>Eukaryota</taxon>
        <taxon>Viridiplantae</taxon>
        <taxon>Streptophyta</taxon>
        <taxon>Embryophyta</taxon>
        <taxon>Tracheophyta</taxon>
        <taxon>Spermatophyta</taxon>
        <taxon>Magnoliopsida</taxon>
        <taxon>eudicotyledons</taxon>
        <taxon>Gunneridae</taxon>
        <taxon>Pentapetalae</taxon>
        <taxon>rosids</taxon>
        <taxon>fabids</taxon>
        <taxon>Rosales</taxon>
        <taxon>Cannabaceae</taxon>
        <taxon>Trema</taxon>
    </lineage>
</organism>
<dbReference type="AlphaFoldDB" id="A0A2P5DU11"/>
<gene>
    <name evidence="1" type="ORF">TorRG33x02_242050</name>
</gene>
<evidence type="ECO:0000313" key="1">
    <source>
        <dbReference type="EMBL" id="PON76766.1"/>
    </source>
</evidence>
<dbReference type="Proteomes" id="UP000237000">
    <property type="component" value="Unassembled WGS sequence"/>
</dbReference>
<accession>A0A2P5DU11</accession>
<dbReference type="EMBL" id="JXTC01000249">
    <property type="protein sequence ID" value="PON76766.1"/>
    <property type="molecule type" value="Genomic_DNA"/>
</dbReference>
<reference evidence="2" key="1">
    <citation type="submission" date="2016-06" db="EMBL/GenBank/DDBJ databases">
        <title>Parallel loss of symbiosis genes in relatives of nitrogen-fixing non-legume Parasponia.</title>
        <authorList>
            <person name="Van Velzen R."/>
            <person name="Holmer R."/>
            <person name="Bu F."/>
            <person name="Rutten L."/>
            <person name="Van Zeijl A."/>
            <person name="Liu W."/>
            <person name="Santuari L."/>
            <person name="Cao Q."/>
            <person name="Sharma T."/>
            <person name="Shen D."/>
            <person name="Roswanjaya Y."/>
            <person name="Wardhani T."/>
            <person name="Kalhor M.S."/>
            <person name="Jansen J."/>
            <person name="Van den Hoogen J."/>
            <person name="Gungor B."/>
            <person name="Hartog M."/>
            <person name="Hontelez J."/>
            <person name="Verver J."/>
            <person name="Yang W.-C."/>
            <person name="Schijlen E."/>
            <person name="Repin R."/>
            <person name="Schilthuizen M."/>
            <person name="Schranz E."/>
            <person name="Heidstra R."/>
            <person name="Miyata K."/>
            <person name="Fedorova E."/>
            <person name="Kohlen W."/>
            <person name="Bisseling T."/>
            <person name="Smit S."/>
            <person name="Geurts R."/>
        </authorList>
    </citation>
    <scope>NUCLEOTIDE SEQUENCE [LARGE SCALE GENOMIC DNA]</scope>
    <source>
        <strain evidence="2">cv. RG33-2</strain>
    </source>
</reference>
<proteinExistence type="predicted"/>
<dbReference type="InParanoid" id="A0A2P5DU11"/>
<comment type="caution">
    <text evidence="1">The sequence shown here is derived from an EMBL/GenBank/DDBJ whole genome shotgun (WGS) entry which is preliminary data.</text>
</comment>
<keyword evidence="2" id="KW-1185">Reference proteome</keyword>